<dbReference type="PRINTS" id="PR00038">
    <property type="entry name" value="HTHLUXR"/>
</dbReference>
<evidence type="ECO:0000259" key="4">
    <source>
        <dbReference type="PROSITE" id="PS50043"/>
    </source>
</evidence>
<sequence>MKQQDELGMARRASWAIGGVAAAERVRKSGEMVHAGMSLPEVVEAAVRAGRPAPAAAALERLDAQARATGAPWALGLAARSRGLISTGPAAEELYREALERLAGGGTVSHLARAHLVYGEQLRREGRRQDAREQLSTDTLLSDIGANGFTSRAASELRALGEHPRKRSAQPFDALTPQELRIARLVASGATSKEVAAQLSLSSRTIDAHLRNIFRKLDITSRRQLGDMHLP</sequence>
<dbReference type="PROSITE" id="PS50043">
    <property type="entry name" value="HTH_LUXR_2"/>
    <property type="match status" value="1"/>
</dbReference>
<dbReference type="RefSeq" id="WP_132604755.1">
    <property type="nucleotide sequence ID" value="NZ_SMKO01000196.1"/>
</dbReference>
<dbReference type="SUPFAM" id="SSF46894">
    <property type="entry name" value="C-terminal effector domain of the bipartite response regulators"/>
    <property type="match status" value="1"/>
</dbReference>
<evidence type="ECO:0000256" key="1">
    <source>
        <dbReference type="ARBA" id="ARBA00023015"/>
    </source>
</evidence>
<dbReference type="EMBL" id="SMKO01000196">
    <property type="protein sequence ID" value="TDC92479.1"/>
    <property type="molecule type" value="Genomic_DNA"/>
</dbReference>
<dbReference type="Proteomes" id="UP000295258">
    <property type="component" value="Unassembled WGS sequence"/>
</dbReference>
<dbReference type="InterPro" id="IPR016032">
    <property type="entry name" value="Sig_transdc_resp-reg_C-effctor"/>
</dbReference>
<comment type="caution">
    <text evidence="5">The sequence shown here is derived from an EMBL/GenBank/DDBJ whole genome shotgun (WGS) entry which is preliminary data.</text>
</comment>
<keyword evidence="2" id="KW-0238">DNA-binding</keyword>
<keyword evidence="6" id="KW-1185">Reference proteome</keyword>
<dbReference type="GO" id="GO:0003677">
    <property type="term" value="F:DNA binding"/>
    <property type="evidence" value="ECO:0007669"/>
    <property type="project" value="UniProtKB-KW"/>
</dbReference>
<name>A0A4R4V056_9ACTN</name>
<reference evidence="5 6" key="1">
    <citation type="submission" date="2019-03" db="EMBL/GenBank/DDBJ databases">
        <title>Draft genome sequences of novel Actinobacteria.</title>
        <authorList>
            <person name="Sahin N."/>
            <person name="Ay H."/>
            <person name="Saygin H."/>
        </authorList>
    </citation>
    <scope>NUCLEOTIDE SEQUENCE [LARGE SCALE GENOMIC DNA]</scope>
    <source>
        <strain evidence="5 6">KC310</strain>
    </source>
</reference>
<dbReference type="PANTHER" id="PTHR44688">
    <property type="entry name" value="DNA-BINDING TRANSCRIPTIONAL ACTIVATOR DEVR_DOSR"/>
    <property type="match status" value="1"/>
</dbReference>
<dbReference type="Gene3D" id="1.10.10.10">
    <property type="entry name" value="Winged helix-like DNA-binding domain superfamily/Winged helix DNA-binding domain"/>
    <property type="match status" value="1"/>
</dbReference>
<protein>
    <submittedName>
        <fullName evidence="5">LuxR family transcriptional regulator</fullName>
    </submittedName>
</protein>
<evidence type="ECO:0000256" key="3">
    <source>
        <dbReference type="ARBA" id="ARBA00023163"/>
    </source>
</evidence>
<keyword evidence="1" id="KW-0805">Transcription regulation</keyword>
<evidence type="ECO:0000313" key="5">
    <source>
        <dbReference type="EMBL" id="TDC92479.1"/>
    </source>
</evidence>
<dbReference type="GO" id="GO:0006355">
    <property type="term" value="P:regulation of DNA-templated transcription"/>
    <property type="evidence" value="ECO:0007669"/>
    <property type="project" value="InterPro"/>
</dbReference>
<gene>
    <name evidence="5" type="ORF">E1292_41625</name>
</gene>
<organism evidence="5 6">
    <name type="scientific">Nonomuraea deserti</name>
    <dbReference type="NCBI Taxonomy" id="1848322"/>
    <lineage>
        <taxon>Bacteria</taxon>
        <taxon>Bacillati</taxon>
        <taxon>Actinomycetota</taxon>
        <taxon>Actinomycetes</taxon>
        <taxon>Streptosporangiales</taxon>
        <taxon>Streptosporangiaceae</taxon>
        <taxon>Nonomuraea</taxon>
    </lineage>
</organism>
<dbReference type="PROSITE" id="PS00622">
    <property type="entry name" value="HTH_LUXR_1"/>
    <property type="match status" value="1"/>
</dbReference>
<dbReference type="Pfam" id="PF00196">
    <property type="entry name" value="GerE"/>
    <property type="match status" value="1"/>
</dbReference>
<dbReference type="PANTHER" id="PTHR44688:SF16">
    <property type="entry name" value="DNA-BINDING TRANSCRIPTIONAL ACTIVATOR DEVR_DOSR"/>
    <property type="match status" value="1"/>
</dbReference>
<dbReference type="AlphaFoldDB" id="A0A4R4V056"/>
<keyword evidence="3" id="KW-0804">Transcription</keyword>
<evidence type="ECO:0000256" key="2">
    <source>
        <dbReference type="ARBA" id="ARBA00023125"/>
    </source>
</evidence>
<dbReference type="CDD" id="cd06170">
    <property type="entry name" value="LuxR_C_like"/>
    <property type="match status" value="1"/>
</dbReference>
<feature type="domain" description="HTH luxR-type" evidence="4">
    <location>
        <begin position="168"/>
        <end position="231"/>
    </location>
</feature>
<evidence type="ECO:0000313" key="6">
    <source>
        <dbReference type="Proteomes" id="UP000295258"/>
    </source>
</evidence>
<dbReference type="SMART" id="SM00421">
    <property type="entry name" value="HTH_LUXR"/>
    <property type="match status" value="1"/>
</dbReference>
<dbReference type="InterPro" id="IPR036388">
    <property type="entry name" value="WH-like_DNA-bd_sf"/>
</dbReference>
<accession>A0A4R4V056</accession>
<dbReference type="InterPro" id="IPR000792">
    <property type="entry name" value="Tscrpt_reg_LuxR_C"/>
</dbReference>
<proteinExistence type="predicted"/>